<dbReference type="EMBL" id="CAJNOQ010006112">
    <property type="protein sequence ID" value="CAF1123938.1"/>
    <property type="molecule type" value="Genomic_DNA"/>
</dbReference>
<keyword evidence="4" id="KW-0524">Neurogenesis</keyword>
<dbReference type="OrthoDB" id="6161578at2759"/>
<evidence type="ECO:0000313" key="11">
    <source>
        <dbReference type="Proteomes" id="UP000663829"/>
    </source>
</evidence>
<accession>A0A814QR25</accession>
<dbReference type="Proteomes" id="UP000681722">
    <property type="component" value="Unassembled WGS sequence"/>
</dbReference>
<comment type="subcellular location">
    <subcellularLocation>
        <location evidence="1">Nucleus</location>
    </subcellularLocation>
</comment>
<dbReference type="PANTHER" id="PTHR19290:SF162">
    <property type="entry name" value="TRANSCRIPTION FACTOR ATOH7"/>
    <property type="match status" value="1"/>
</dbReference>
<keyword evidence="2" id="KW-0217">Developmental protein</keyword>
<feature type="domain" description="BHLH" evidence="6">
    <location>
        <begin position="86"/>
        <end position="139"/>
    </location>
</feature>
<dbReference type="GO" id="GO:0045944">
    <property type="term" value="P:positive regulation of transcription by RNA polymerase II"/>
    <property type="evidence" value="ECO:0007669"/>
    <property type="project" value="TreeGrafter"/>
</dbReference>
<evidence type="ECO:0000256" key="1">
    <source>
        <dbReference type="ARBA" id="ARBA00004123"/>
    </source>
</evidence>
<dbReference type="EMBL" id="CAJOBC010006111">
    <property type="protein sequence ID" value="CAF3887391.1"/>
    <property type="molecule type" value="Genomic_DNA"/>
</dbReference>
<dbReference type="Proteomes" id="UP000677228">
    <property type="component" value="Unassembled WGS sequence"/>
</dbReference>
<dbReference type="Pfam" id="PF00010">
    <property type="entry name" value="HLH"/>
    <property type="match status" value="1"/>
</dbReference>
<dbReference type="GO" id="GO:0000981">
    <property type="term" value="F:DNA-binding transcription factor activity, RNA polymerase II-specific"/>
    <property type="evidence" value="ECO:0007669"/>
    <property type="project" value="TreeGrafter"/>
</dbReference>
<dbReference type="EMBL" id="CAJOBA010004140">
    <property type="protein sequence ID" value="CAF3704108.1"/>
    <property type="molecule type" value="Genomic_DNA"/>
</dbReference>
<evidence type="ECO:0000256" key="5">
    <source>
        <dbReference type="ARBA" id="ARBA00023242"/>
    </source>
</evidence>
<gene>
    <name evidence="8" type="ORF">GPM918_LOCUS19833</name>
    <name evidence="7" type="ORF">OVA965_LOCUS10946</name>
    <name evidence="10" type="ORF">SRO942_LOCUS19828</name>
    <name evidence="9" type="ORF">TMI583_LOCUS10942</name>
</gene>
<keyword evidence="11" id="KW-1185">Reference proteome</keyword>
<keyword evidence="3" id="KW-0221">Differentiation</keyword>
<name>A0A814QR25_9BILA</name>
<dbReference type="GO" id="GO:0046983">
    <property type="term" value="F:protein dimerization activity"/>
    <property type="evidence" value="ECO:0007669"/>
    <property type="project" value="InterPro"/>
</dbReference>
<dbReference type="EMBL" id="CAJNOK010004138">
    <property type="protein sequence ID" value="CAF0927156.1"/>
    <property type="molecule type" value="Genomic_DNA"/>
</dbReference>
<evidence type="ECO:0000256" key="2">
    <source>
        <dbReference type="ARBA" id="ARBA00022473"/>
    </source>
</evidence>
<dbReference type="GO" id="GO:0070888">
    <property type="term" value="F:E-box binding"/>
    <property type="evidence" value="ECO:0007669"/>
    <property type="project" value="TreeGrafter"/>
</dbReference>
<dbReference type="Proteomes" id="UP000663829">
    <property type="component" value="Unassembled WGS sequence"/>
</dbReference>
<evidence type="ECO:0000313" key="10">
    <source>
        <dbReference type="EMBL" id="CAF3887391.1"/>
    </source>
</evidence>
<evidence type="ECO:0000313" key="7">
    <source>
        <dbReference type="EMBL" id="CAF0927156.1"/>
    </source>
</evidence>
<evidence type="ECO:0000259" key="6">
    <source>
        <dbReference type="PROSITE" id="PS50888"/>
    </source>
</evidence>
<proteinExistence type="predicted"/>
<dbReference type="SUPFAM" id="SSF47459">
    <property type="entry name" value="HLH, helix-loop-helix DNA-binding domain"/>
    <property type="match status" value="1"/>
</dbReference>
<dbReference type="GO" id="GO:0061564">
    <property type="term" value="P:axon development"/>
    <property type="evidence" value="ECO:0007669"/>
    <property type="project" value="TreeGrafter"/>
</dbReference>
<keyword evidence="5" id="KW-0539">Nucleus</keyword>
<evidence type="ECO:0000256" key="3">
    <source>
        <dbReference type="ARBA" id="ARBA00022782"/>
    </source>
</evidence>
<organism evidence="8 11">
    <name type="scientific">Didymodactylos carnosus</name>
    <dbReference type="NCBI Taxonomy" id="1234261"/>
    <lineage>
        <taxon>Eukaryota</taxon>
        <taxon>Metazoa</taxon>
        <taxon>Spiralia</taxon>
        <taxon>Gnathifera</taxon>
        <taxon>Rotifera</taxon>
        <taxon>Eurotatoria</taxon>
        <taxon>Bdelloidea</taxon>
        <taxon>Philodinida</taxon>
        <taxon>Philodinidae</taxon>
        <taxon>Didymodactylos</taxon>
    </lineage>
</organism>
<dbReference type="GO" id="GO:0005634">
    <property type="term" value="C:nucleus"/>
    <property type="evidence" value="ECO:0007669"/>
    <property type="project" value="UniProtKB-SubCell"/>
</dbReference>
<evidence type="ECO:0000256" key="4">
    <source>
        <dbReference type="ARBA" id="ARBA00022902"/>
    </source>
</evidence>
<dbReference type="Proteomes" id="UP000682733">
    <property type="component" value="Unassembled WGS sequence"/>
</dbReference>
<dbReference type="AlphaFoldDB" id="A0A814QR25"/>
<reference evidence="8" key="1">
    <citation type="submission" date="2021-02" db="EMBL/GenBank/DDBJ databases">
        <authorList>
            <person name="Nowell W R."/>
        </authorList>
    </citation>
    <scope>NUCLEOTIDE SEQUENCE</scope>
</reference>
<dbReference type="GO" id="GO:0007423">
    <property type="term" value="P:sensory organ development"/>
    <property type="evidence" value="ECO:0007669"/>
    <property type="project" value="TreeGrafter"/>
</dbReference>
<evidence type="ECO:0000313" key="8">
    <source>
        <dbReference type="EMBL" id="CAF1123938.1"/>
    </source>
</evidence>
<dbReference type="Gene3D" id="4.10.280.10">
    <property type="entry name" value="Helix-loop-helix DNA-binding domain"/>
    <property type="match status" value="1"/>
</dbReference>
<dbReference type="InterPro" id="IPR036638">
    <property type="entry name" value="HLH_DNA-bd_sf"/>
</dbReference>
<evidence type="ECO:0000313" key="9">
    <source>
        <dbReference type="EMBL" id="CAF3704108.1"/>
    </source>
</evidence>
<dbReference type="PANTHER" id="PTHR19290">
    <property type="entry name" value="BASIC HELIX-LOOP-HELIX PROTEIN NEUROGENIN-RELATED"/>
    <property type="match status" value="1"/>
</dbReference>
<dbReference type="SMART" id="SM00353">
    <property type="entry name" value="HLH"/>
    <property type="match status" value="1"/>
</dbReference>
<dbReference type="PROSITE" id="PS50888">
    <property type="entry name" value="BHLH"/>
    <property type="match status" value="1"/>
</dbReference>
<dbReference type="InterPro" id="IPR011598">
    <property type="entry name" value="bHLH_dom"/>
</dbReference>
<protein>
    <recommendedName>
        <fullName evidence="6">BHLH domain-containing protein</fullName>
    </recommendedName>
</protein>
<comment type="caution">
    <text evidence="8">The sequence shown here is derived from an EMBL/GenBank/DDBJ whole genome shotgun (WGS) entry which is preliminary data.</text>
</comment>
<sequence>MEEDNYHSPQHGLSIYTEYTYHNSSETLYHSLTQCPVEKKVKLANSHKKRQKLNNDKNSTVKKKCYVNNTPTNRKKCTSAVQVERKRRVAANARERRRMSGLNLAFDELRTVLPSSICKSKRFSKYETLQMALSYIMALRDILENSDNNEEIQLTDTNDSD</sequence>
<dbReference type="InterPro" id="IPR050359">
    <property type="entry name" value="bHLH_transcription_factors"/>
</dbReference>